<sequence>MTETGSAGQRTRAWVVECPGPIRSSPLRRVERVLDPPGPRELLVEVGACGVCRTDLHLAEGDLPPHRAACTPGHEIVGRVLAAGLEVRDFAPGDRVGAAWLASTCGTCRYCRASHENLCPYSRYTGWDIHGGYAGHTLVDAGYAYPLPEGPPDEELAPLLCAGIIGYRALERAQVPPGGRLGIYGYGASGHLTAQLALSRGATVHVLTRAEDARRLALELGAASARGAYDTPPEPLDAAVLFAPVGELVPVALAALERGGTLAVAGIHLTDIPALNYQQHLFQERSLRSVTANTREDGLAYLAEAARHHPTVHVQRYPMNHADTALGDLAAGRITGAAVLMAR</sequence>
<dbReference type="OrthoDB" id="3567264at2"/>
<evidence type="ECO:0000256" key="7">
    <source>
        <dbReference type="ARBA" id="ARBA00023027"/>
    </source>
</evidence>
<keyword evidence="7" id="KW-0520">NAD</keyword>
<dbReference type="InterPro" id="IPR013149">
    <property type="entry name" value="ADH-like_C"/>
</dbReference>
<evidence type="ECO:0000256" key="1">
    <source>
        <dbReference type="ARBA" id="ARBA00001947"/>
    </source>
</evidence>
<dbReference type="GO" id="GO:0004022">
    <property type="term" value="F:alcohol dehydrogenase (NAD+) activity"/>
    <property type="evidence" value="ECO:0007669"/>
    <property type="project" value="UniProtKB-EC"/>
</dbReference>
<evidence type="ECO:0000313" key="13">
    <source>
        <dbReference type="EMBL" id="PYC87328.1"/>
    </source>
</evidence>
<dbReference type="PANTHER" id="PTHR42940">
    <property type="entry name" value="ALCOHOL DEHYDROGENASE 1-RELATED"/>
    <property type="match status" value="1"/>
</dbReference>
<feature type="domain" description="Enoyl reductase (ER)" evidence="12">
    <location>
        <begin position="20"/>
        <end position="340"/>
    </location>
</feature>
<evidence type="ECO:0000256" key="3">
    <source>
        <dbReference type="ARBA" id="ARBA00013190"/>
    </source>
</evidence>
<dbReference type="InterPro" id="IPR014187">
    <property type="entry name" value="ADH_Zn_typ-2"/>
</dbReference>
<dbReference type="EC" id="1.1.1.1" evidence="3"/>
<gene>
    <name evidence="13" type="ORF">C7C46_04980</name>
</gene>
<dbReference type="GO" id="GO:0008270">
    <property type="term" value="F:zinc ion binding"/>
    <property type="evidence" value="ECO:0007669"/>
    <property type="project" value="InterPro"/>
</dbReference>
<dbReference type="InterPro" id="IPR036291">
    <property type="entry name" value="NAD(P)-bd_dom_sf"/>
</dbReference>
<comment type="similarity">
    <text evidence="2 11">Belongs to the zinc-containing alcohol dehydrogenase family.</text>
</comment>
<dbReference type="Pfam" id="PF00107">
    <property type="entry name" value="ADH_zinc_N"/>
    <property type="match status" value="1"/>
</dbReference>
<evidence type="ECO:0000256" key="9">
    <source>
        <dbReference type="ARBA" id="ARBA00049243"/>
    </source>
</evidence>
<dbReference type="CDD" id="cd08298">
    <property type="entry name" value="CAD2"/>
    <property type="match status" value="1"/>
</dbReference>
<dbReference type="AlphaFoldDB" id="A0A2V4P9F4"/>
<evidence type="ECO:0000256" key="10">
    <source>
        <dbReference type="ARBA" id="ARBA00068251"/>
    </source>
</evidence>
<keyword evidence="14" id="KW-1185">Reference proteome</keyword>
<name>A0A2V4P9F4_9ACTN</name>
<evidence type="ECO:0000256" key="11">
    <source>
        <dbReference type="RuleBase" id="RU361277"/>
    </source>
</evidence>
<evidence type="ECO:0000256" key="2">
    <source>
        <dbReference type="ARBA" id="ARBA00008072"/>
    </source>
</evidence>
<reference evidence="13 14" key="1">
    <citation type="submission" date="2018-03" db="EMBL/GenBank/DDBJ databases">
        <title>Bioinformatic expansion and discovery of thiopeptide antibiotics.</title>
        <authorList>
            <person name="Schwalen C.J."/>
            <person name="Hudson G.A."/>
            <person name="Mitchell D.A."/>
        </authorList>
    </citation>
    <scope>NUCLEOTIDE SEQUENCE [LARGE SCALE GENOMIC DNA]</scope>
    <source>
        <strain evidence="13 14">ATCC 21389</strain>
    </source>
</reference>
<dbReference type="PROSITE" id="PS00059">
    <property type="entry name" value="ADH_ZINC"/>
    <property type="match status" value="1"/>
</dbReference>
<dbReference type="GO" id="GO:0005737">
    <property type="term" value="C:cytoplasm"/>
    <property type="evidence" value="ECO:0007669"/>
    <property type="project" value="TreeGrafter"/>
</dbReference>
<organism evidence="13 14">
    <name type="scientific">Streptomyces tateyamensis</name>
    <dbReference type="NCBI Taxonomy" id="565073"/>
    <lineage>
        <taxon>Bacteria</taxon>
        <taxon>Bacillati</taxon>
        <taxon>Actinomycetota</taxon>
        <taxon>Actinomycetes</taxon>
        <taxon>Kitasatosporales</taxon>
        <taxon>Streptomycetaceae</taxon>
        <taxon>Streptomyces</taxon>
    </lineage>
</organism>
<keyword evidence="5 11" id="KW-0862">Zinc</keyword>
<dbReference type="InterPro" id="IPR013154">
    <property type="entry name" value="ADH-like_N"/>
</dbReference>
<dbReference type="InterPro" id="IPR011032">
    <property type="entry name" value="GroES-like_sf"/>
</dbReference>
<dbReference type="EMBL" id="PYBW01000016">
    <property type="protein sequence ID" value="PYC87328.1"/>
    <property type="molecule type" value="Genomic_DNA"/>
</dbReference>
<evidence type="ECO:0000256" key="4">
    <source>
        <dbReference type="ARBA" id="ARBA00022723"/>
    </source>
</evidence>
<evidence type="ECO:0000259" key="12">
    <source>
        <dbReference type="SMART" id="SM00829"/>
    </source>
</evidence>
<comment type="catalytic activity">
    <reaction evidence="8">
        <text>a secondary alcohol + NAD(+) = a ketone + NADH + H(+)</text>
        <dbReference type="Rhea" id="RHEA:10740"/>
        <dbReference type="ChEBI" id="CHEBI:15378"/>
        <dbReference type="ChEBI" id="CHEBI:17087"/>
        <dbReference type="ChEBI" id="CHEBI:35681"/>
        <dbReference type="ChEBI" id="CHEBI:57540"/>
        <dbReference type="ChEBI" id="CHEBI:57945"/>
        <dbReference type="EC" id="1.1.1.1"/>
    </reaction>
</comment>
<dbReference type="FunFam" id="3.40.50.720:FF:000275">
    <property type="entry name" value="Alcohol dehydrogenase AdhA"/>
    <property type="match status" value="1"/>
</dbReference>
<dbReference type="SUPFAM" id="SSF51735">
    <property type="entry name" value="NAD(P)-binding Rossmann-fold domains"/>
    <property type="match status" value="1"/>
</dbReference>
<dbReference type="InterPro" id="IPR020843">
    <property type="entry name" value="ER"/>
</dbReference>
<dbReference type="Pfam" id="PF08240">
    <property type="entry name" value="ADH_N"/>
    <property type="match status" value="1"/>
</dbReference>
<comment type="catalytic activity">
    <reaction evidence="9">
        <text>a primary alcohol + NAD(+) = an aldehyde + NADH + H(+)</text>
        <dbReference type="Rhea" id="RHEA:10736"/>
        <dbReference type="ChEBI" id="CHEBI:15378"/>
        <dbReference type="ChEBI" id="CHEBI:15734"/>
        <dbReference type="ChEBI" id="CHEBI:17478"/>
        <dbReference type="ChEBI" id="CHEBI:57540"/>
        <dbReference type="ChEBI" id="CHEBI:57945"/>
        <dbReference type="EC" id="1.1.1.1"/>
    </reaction>
</comment>
<dbReference type="Gene3D" id="3.90.180.10">
    <property type="entry name" value="Medium-chain alcohol dehydrogenases, catalytic domain"/>
    <property type="match status" value="1"/>
</dbReference>
<dbReference type="Proteomes" id="UP000248039">
    <property type="component" value="Unassembled WGS sequence"/>
</dbReference>
<dbReference type="RefSeq" id="WP_110666106.1">
    <property type="nucleotide sequence ID" value="NZ_PYBW01000016.1"/>
</dbReference>
<keyword evidence="6" id="KW-0560">Oxidoreductase</keyword>
<evidence type="ECO:0000256" key="5">
    <source>
        <dbReference type="ARBA" id="ARBA00022833"/>
    </source>
</evidence>
<dbReference type="InterPro" id="IPR002328">
    <property type="entry name" value="ADH_Zn_CS"/>
</dbReference>
<dbReference type="NCBIfam" id="TIGR02822">
    <property type="entry name" value="adh_fam_2"/>
    <property type="match status" value="1"/>
</dbReference>
<evidence type="ECO:0000256" key="8">
    <source>
        <dbReference type="ARBA" id="ARBA00049164"/>
    </source>
</evidence>
<dbReference type="SUPFAM" id="SSF50129">
    <property type="entry name" value="GroES-like"/>
    <property type="match status" value="1"/>
</dbReference>
<dbReference type="Gene3D" id="3.40.50.720">
    <property type="entry name" value="NAD(P)-binding Rossmann-like Domain"/>
    <property type="match status" value="1"/>
</dbReference>
<proteinExistence type="inferred from homology"/>
<comment type="caution">
    <text evidence="13">The sequence shown here is derived from an EMBL/GenBank/DDBJ whole genome shotgun (WGS) entry which is preliminary data.</text>
</comment>
<evidence type="ECO:0000256" key="6">
    <source>
        <dbReference type="ARBA" id="ARBA00023002"/>
    </source>
</evidence>
<dbReference type="PANTHER" id="PTHR42940:SF8">
    <property type="entry name" value="VACUOLAR PROTEIN SORTING-ASSOCIATED PROTEIN 11"/>
    <property type="match status" value="1"/>
</dbReference>
<evidence type="ECO:0000313" key="14">
    <source>
        <dbReference type="Proteomes" id="UP000248039"/>
    </source>
</evidence>
<accession>A0A2V4P9F4</accession>
<protein>
    <recommendedName>
        <fullName evidence="10">Probable alcohol dehydrogenase AdhA</fullName>
        <ecNumber evidence="3">1.1.1.1</ecNumber>
    </recommendedName>
</protein>
<dbReference type="SMART" id="SM00829">
    <property type="entry name" value="PKS_ER"/>
    <property type="match status" value="1"/>
</dbReference>
<keyword evidence="4 11" id="KW-0479">Metal-binding</keyword>
<comment type="cofactor">
    <cofactor evidence="1 11">
        <name>Zn(2+)</name>
        <dbReference type="ChEBI" id="CHEBI:29105"/>
    </cofactor>
</comment>